<evidence type="ECO:0000313" key="1">
    <source>
        <dbReference type="EMBL" id="CAA9409421.1"/>
    </source>
</evidence>
<reference evidence="1" key="1">
    <citation type="submission" date="2020-02" db="EMBL/GenBank/DDBJ databases">
        <authorList>
            <person name="Meier V. D."/>
        </authorList>
    </citation>
    <scope>NUCLEOTIDE SEQUENCE</scope>
    <source>
        <strain evidence="1">AVDCRST_MAG84</strain>
    </source>
</reference>
<protein>
    <submittedName>
        <fullName evidence="1">Uncharacterized protein</fullName>
    </submittedName>
</protein>
<sequence length="44" mass="4971">MGLTCRSHVMAKVMRWTGFSAFYSKKEAEAGFFIQISDEVPLTV</sequence>
<gene>
    <name evidence="1" type="ORF">AVDCRST_MAG84-6540</name>
</gene>
<proteinExistence type="predicted"/>
<accession>A0A6J4P938</accession>
<dbReference type="AlphaFoldDB" id="A0A6J4P938"/>
<organism evidence="1">
    <name type="scientific">uncultured Microcoleus sp</name>
    <dbReference type="NCBI Taxonomy" id="259945"/>
    <lineage>
        <taxon>Bacteria</taxon>
        <taxon>Bacillati</taxon>
        <taxon>Cyanobacteriota</taxon>
        <taxon>Cyanophyceae</taxon>
        <taxon>Oscillatoriophycideae</taxon>
        <taxon>Oscillatoriales</taxon>
        <taxon>Microcoleaceae</taxon>
        <taxon>Microcoleus</taxon>
        <taxon>environmental samples</taxon>
    </lineage>
</organism>
<dbReference type="EMBL" id="CADCTZ010001634">
    <property type="protein sequence ID" value="CAA9409421.1"/>
    <property type="molecule type" value="Genomic_DNA"/>
</dbReference>
<name>A0A6J4P938_9CYAN</name>